<dbReference type="UniPathway" id="UPA00196"/>
<keyword evidence="12" id="KW-0378">Hydrolase</keyword>
<keyword evidence="7 11" id="KW-0256">Endoplasmic reticulum</keyword>
<name>A0A8H8VA31_ORBOL</name>
<evidence type="ECO:0000256" key="5">
    <source>
        <dbReference type="ARBA" id="ARBA00022502"/>
    </source>
</evidence>
<dbReference type="SMART" id="SM00780">
    <property type="entry name" value="PIG-X"/>
    <property type="match status" value="1"/>
</dbReference>
<evidence type="ECO:0000256" key="11">
    <source>
        <dbReference type="RuleBase" id="RU366056"/>
    </source>
</evidence>
<dbReference type="EMBL" id="WIWT01000033">
    <property type="protein sequence ID" value="KAF3211570.1"/>
    <property type="molecule type" value="Genomic_DNA"/>
</dbReference>
<dbReference type="GO" id="GO:0005789">
    <property type="term" value="C:endoplasmic reticulum membrane"/>
    <property type="evidence" value="ECO:0007669"/>
    <property type="project" value="UniProtKB-SubCell"/>
</dbReference>
<dbReference type="PANTHER" id="PTHR28533">
    <property type="entry name" value="PROTEIN PBN1"/>
    <property type="match status" value="1"/>
</dbReference>
<comment type="caution">
    <text evidence="12">The sequence shown here is derived from an EMBL/GenBank/DDBJ whole genome shotgun (WGS) entry which is preliminary data.</text>
</comment>
<keyword evidence="8 11" id="KW-1133">Transmembrane helix</keyword>
<dbReference type="Pfam" id="PF08320">
    <property type="entry name" value="PIG-X"/>
    <property type="match status" value="1"/>
</dbReference>
<evidence type="ECO:0000256" key="6">
    <source>
        <dbReference type="ARBA" id="ARBA00022692"/>
    </source>
</evidence>
<evidence type="ECO:0000256" key="3">
    <source>
        <dbReference type="ARBA" id="ARBA00010345"/>
    </source>
</evidence>
<keyword evidence="12" id="KW-0645">Protease</keyword>
<evidence type="ECO:0000313" key="13">
    <source>
        <dbReference type="Proteomes" id="UP000614610"/>
    </source>
</evidence>
<evidence type="ECO:0000256" key="1">
    <source>
        <dbReference type="ARBA" id="ARBA00004643"/>
    </source>
</evidence>
<accession>A0A8H8VA31</accession>
<dbReference type="GO" id="GO:0006508">
    <property type="term" value="P:proteolysis"/>
    <property type="evidence" value="ECO:0007669"/>
    <property type="project" value="UniProtKB-KW"/>
</dbReference>
<evidence type="ECO:0000256" key="10">
    <source>
        <dbReference type="ARBA" id="ARBA00023180"/>
    </source>
</evidence>
<reference evidence="12" key="1">
    <citation type="submission" date="2019-06" db="EMBL/GenBank/DDBJ databases">
        <authorList>
            <person name="Palmer J.M."/>
        </authorList>
    </citation>
    <scope>NUCLEOTIDE SEQUENCE</scope>
    <source>
        <strain evidence="12">TWF679</strain>
    </source>
</reference>
<gene>
    <name evidence="12" type="primary">PBN1</name>
    <name evidence="12" type="ORF">TWF679_006375</name>
</gene>
<dbReference type="Proteomes" id="UP000614610">
    <property type="component" value="Unassembled WGS sequence"/>
</dbReference>
<sequence>MASVRGILSPCGWGYPPGRFWDDSRATGPGTRTDTSLELSDSLTDSRLHNQHVTTSRTMKRRITFLVSPQENEASEDALRLAKDKLEIKGLKAIREDRFTFTFDELPQFVKDVVRQTQELHLRFDNGRNYDEKWKGPFASRLPLGLHILALPLRESKMTNLCSFILKYADIPCSSIETAFISRGRLKQLYVPNVDVLPNILKPLGNKICGPSQKACKDKVLALSTATSLDLKYDAASQTLDVSAIWATSDGNSKDGSWDVQIKPDTSADKVEVGVLTSGGKSPEEEISLRGKLAMVGQDDELKPALVSFPSRHHARPSIYMADFNRPTGLHPKLEVTLALGGNSPAAECTLNAYFTIPQPFFVDPYQLEDDKLMKSYGINKIKVVDGETDLEAPEWAMSKWGALVLAELDVAQYLSTWEKKRSPMEFTLPLHLRYMSTHPEKHSETATLPWPMVFWACPSEQWNKMSTNPFDRRMLGYDEYFPEETYFYHLTPKLINSTLSRSSLEVPILNSVDSQLIEWGTMGVIVIGFLWVFGTILTSFFGASGKKAEEHQKKE</sequence>
<evidence type="ECO:0000256" key="2">
    <source>
        <dbReference type="ARBA" id="ARBA00004687"/>
    </source>
</evidence>
<dbReference type="GO" id="GO:0006506">
    <property type="term" value="P:GPI anchor biosynthetic process"/>
    <property type="evidence" value="ECO:0007669"/>
    <property type="project" value="UniProtKB-UniPathway"/>
</dbReference>
<proteinExistence type="inferred from homology"/>
<dbReference type="GO" id="GO:1990529">
    <property type="term" value="C:glycosylphosphatidylinositol-mannosyltransferase I complex"/>
    <property type="evidence" value="ECO:0007669"/>
    <property type="project" value="TreeGrafter"/>
</dbReference>
<evidence type="ECO:0000256" key="9">
    <source>
        <dbReference type="ARBA" id="ARBA00023136"/>
    </source>
</evidence>
<evidence type="ECO:0000256" key="7">
    <source>
        <dbReference type="ARBA" id="ARBA00022824"/>
    </source>
</evidence>
<keyword evidence="6 11" id="KW-0812">Transmembrane</keyword>
<evidence type="ECO:0000256" key="8">
    <source>
        <dbReference type="ARBA" id="ARBA00022989"/>
    </source>
</evidence>
<comment type="pathway">
    <text evidence="2 11">Glycolipid biosynthesis; glycosylphosphatidylinositol-anchor biosynthesis.</text>
</comment>
<dbReference type="InterPro" id="IPR042322">
    <property type="entry name" value="Pbn1"/>
</dbReference>
<protein>
    <recommendedName>
        <fullName evidence="4 11">Protein PBN1</fullName>
    </recommendedName>
</protein>
<dbReference type="AlphaFoldDB" id="A0A8H8VA31"/>
<keyword evidence="9 11" id="KW-0472">Membrane</keyword>
<evidence type="ECO:0000256" key="4">
    <source>
        <dbReference type="ARBA" id="ARBA00020410"/>
    </source>
</evidence>
<dbReference type="GO" id="GO:0008233">
    <property type="term" value="F:peptidase activity"/>
    <property type="evidence" value="ECO:0007669"/>
    <property type="project" value="UniProtKB-KW"/>
</dbReference>
<comment type="subcellular location">
    <subcellularLocation>
        <location evidence="11">Endoplasmic reticulum membrane</location>
        <topology evidence="11">Single-pass membrane protein</topology>
    </subcellularLocation>
    <subcellularLocation>
        <location evidence="1">Endoplasmic reticulum membrane</location>
        <topology evidence="1">Single-pass type III membrane protein</topology>
    </subcellularLocation>
</comment>
<dbReference type="InterPro" id="IPR013233">
    <property type="entry name" value="PIG-X/PBN1"/>
</dbReference>
<keyword evidence="10" id="KW-0325">Glycoprotein</keyword>
<comment type="function">
    <text evidence="11">Required for proper folding and/or the stability of a subset of proteins in the endoplasmic reticulum. Component of glycosylphosphatidylinositol-mannosyltransferase 1 which transfers the first of the 4 mannoses in the GPI-anchor precursors during GPI-anchor biosynthesis. Probably acts by stabilizing the mannosyltransferase GPI14.</text>
</comment>
<comment type="similarity">
    <text evidence="3 11">Belongs to the PIGX family.</text>
</comment>
<keyword evidence="5 11" id="KW-0337">GPI-anchor biosynthesis</keyword>
<dbReference type="OrthoDB" id="5546453at2759"/>
<dbReference type="PANTHER" id="PTHR28533:SF1">
    <property type="entry name" value="PROTEIN PBN1"/>
    <property type="match status" value="1"/>
</dbReference>
<organism evidence="12 13">
    <name type="scientific">Orbilia oligospora</name>
    <name type="common">Nematode-trapping fungus</name>
    <name type="synonym">Arthrobotrys oligospora</name>
    <dbReference type="NCBI Taxonomy" id="2813651"/>
    <lineage>
        <taxon>Eukaryota</taxon>
        <taxon>Fungi</taxon>
        <taxon>Dikarya</taxon>
        <taxon>Ascomycota</taxon>
        <taxon>Pezizomycotina</taxon>
        <taxon>Orbiliomycetes</taxon>
        <taxon>Orbiliales</taxon>
        <taxon>Orbiliaceae</taxon>
        <taxon>Orbilia</taxon>
    </lineage>
</organism>
<evidence type="ECO:0000313" key="12">
    <source>
        <dbReference type="EMBL" id="KAF3211570.1"/>
    </source>
</evidence>
<feature type="transmembrane region" description="Helical" evidence="11">
    <location>
        <begin position="520"/>
        <end position="544"/>
    </location>
</feature>
<dbReference type="GO" id="GO:0000030">
    <property type="term" value="F:mannosyltransferase activity"/>
    <property type="evidence" value="ECO:0007669"/>
    <property type="project" value="TreeGrafter"/>
</dbReference>